<dbReference type="InterPro" id="IPR003010">
    <property type="entry name" value="C-N_Hydrolase"/>
</dbReference>
<sequence length="278" mass="31045">MAKLSVIQLCAQPNVEENLNTIDKVLTTLPKADEHLVLLPECCLFFGGRDSEQLALAKQTTNHEHESLSSKLSALATKHRLYLVAGTIPSLTDDQQKFHNRSYVFSPAGDMLEYYDKIHLFDVIVEDNEKNYLESKYTQAGDQIKHVALPFANLGLTVCYDLRFPELYRALAVKGADIITVPAAFTKVTGQAHWLALLQARAIENQCYIMAAGQQGKHANGRETWGHSMIVSPWGEVIDCIEEGVGSVTIDFAPQSLTKIRRSMPVNTHNKFMTELIK</sequence>
<evidence type="ECO:0000256" key="1">
    <source>
        <dbReference type="ARBA" id="ARBA00010613"/>
    </source>
</evidence>
<dbReference type="Proteomes" id="UP001157134">
    <property type="component" value="Unassembled WGS sequence"/>
</dbReference>
<dbReference type="SUPFAM" id="SSF56317">
    <property type="entry name" value="Carbon-nitrogen hydrolase"/>
    <property type="match status" value="1"/>
</dbReference>
<dbReference type="Gene3D" id="3.60.110.10">
    <property type="entry name" value="Carbon-nitrogen hydrolase"/>
    <property type="match status" value="1"/>
</dbReference>
<dbReference type="PANTHER" id="PTHR23088">
    <property type="entry name" value="NITRILASE-RELATED"/>
    <property type="match status" value="1"/>
</dbReference>
<evidence type="ECO:0000256" key="2">
    <source>
        <dbReference type="ARBA" id="ARBA00022801"/>
    </source>
</evidence>
<organism evidence="4 5">
    <name type="scientific">Thalassotalea loyana</name>
    <dbReference type="NCBI Taxonomy" id="280483"/>
    <lineage>
        <taxon>Bacteria</taxon>
        <taxon>Pseudomonadati</taxon>
        <taxon>Pseudomonadota</taxon>
        <taxon>Gammaproteobacteria</taxon>
        <taxon>Alteromonadales</taxon>
        <taxon>Colwelliaceae</taxon>
        <taxon>Thalassotalea</taxon>
    </lineage>
</organism>
<keyword evidence="2" id="KW-0378">Hydrolase</keyword>
<dbReference type="Pfam" id="PF00795">
    <property type="entry name" value="CN_hydrolase"/>
    <property type="match status" value="1"/>
</dbReference>
<protein>
    <submittedName>
        <fullName evidence="4">Amidohydrolase</fullName>
    </submittedName>
</protein>
<dbReference type="EMBL" id="BSSV01000001">
    <property type="protein sequence ID" value="GLX84231.1"/>
    <property type="molecule type" value="Genomic_DNA"/>
</dbReference>
<evidence type="ECO:0000313" key="4">
    <source>
        <dbReference type="EMBL" id="GLX84231.1"/>
    </source>
</evidence>
<reference evidence="4 5" key="1">
    <citation type="submission" date="2023-03" db="EMBL/GenBank/DDBJ databases">
        <title>Thalassotalea loyana LMG 22536T draft genome sequence.</title>
        <authorList>
            <person name="Sawabe T."/>
        </authorList>
    </citation>
    <scope>NUCLEOTIDE SEQUENCE [LARGE SCALE GENOMIC DNA]</scope>
    <source>
        <strain evidence="4 5">LMG 22536</strain>
    </source>
</reference>
<dbReference type="InterPro" id="IPR045254">
    <property type="entry name" value="Nit1/2_C-N_Hydrolase"/>
</dbReference>
<keyword evidence="5" id="KW-1185">Reference proteome</keyword>
<dbReference type="RefSeq" id="WP_284295776.1">
    <property type="nucleotide sequence ID" value="NZ_BSSV01000001.1"/>
</dbReference>
<accession>A0ABQ6HCN5</accession>
<dbReference type="InterPro" id="IPR036526">
    <property type="entry name" value="C-N_Hydrolase_sf"/>
</dbReference>
<comment type="caution">
    <text evidence="4">The sequence shown here is derived from an EMBL/GenBank/DDBJ whole genome shotgun (WGS) entry which is preliminary data.</text>
</comment>
<dbReference type="PROSITE" id="PS01227">
    <property type="entry name" value="UPF0012"/>
    <property type="match status" value="1"/>
</dbReference>
<feature type="domain" description="CN hydrolase" evidence="3">
    <location>
        <begin position="2"/>
        <end position="254"/>
    </location>
</feature>
<name>A0ABQ6HCN5_9GAMM</name>
<comment type="similarity">
    <text evidence="1">Belongs to the carbon-nitrogen hydrolase superfamily. NIT1/NIT2 family.</text>
</comment>
<dbReference type="InterPro" id="IPR001110">
    <property type="entry name" value="UPF0012_CS"/>
</dbReference>
<dbReference type="PANTHER" id="PTHR23088:SF27">
    <property type="entry name" value="DEAMINATED GLUTATHIONE AMIDASE"/>
    <property type="match status" value="1"/>
</dbReference>
<proteinExistence type="inferred from homology"/>
<dbReference type="CDD" id="cd07572">
    <property type="entry name" value="nit"/>
    <property type="match status" value="1"/>
</dbReference>
<gene>
    <name evidence="4" type="ORF">tloyanaT_04830</name>
</gene>
<evidence type="ECO:0000259" key="3">
    <source>
        <dbReference type="PROSITE" id="PS50263"/>
    </source>
</evidence>
<dbReference type="PROSITE" id="PS50263">
    <property type="entry name" value="CN_HYDROLASE"/>
    <property type="match status" value="1"/>
</dbReference>
<evidence type="ECO:0000313" key="5">
    <source>
        <dbReference type="Proteomes" id="UP001157134"/>
    </source>
</evidence>